<dbReference type="OrthoDB" id="9798651at2"/>
<dbReference type="PANTHER" id="PTHR30363:SF4">
    <property type="entry name" value="GLYCEROL-3-PHOSPHATE REGULON REPRESSOR"/>
    <property type="match status" value="1"/>
</dbReference>
<dbReference type="EMBL" id="FNJW01000008">
    <property type="protein sequence ID" value="SDQ26416.1"/>
    <property type="molecule type" value="Genomic_DNA"/>
</dbReference>
<dbReference type="Gene3D" id="1.10.10.10">
    <property type="entry name" value="Winged helix-like DNA-binding domain superfamily/Winged helix DNA-binding domain"/>
    <property type="match status" value="1"/>
</dbReference>
<dbReference type="PROSITE" id="PS51000">
    <property type="entry name" value="HTH_DEOR_2"/>
    <property type="match status" value="1"/>
</dbReference>
<proteinExistence type="predicted"/>
<evidence type="ECO:0000256" key="5">
    <source>
        <dbReference type="ARBA" id="ARBA00023163"/>
    </source>
</evidence>
<comment type="function">
    <text evidence="6">Repressor of the lactose catabolism operon. Galactose-6-phosphate is the inducer.</text>
</comment>
<dbReference type="SUPFAM" id="SSF46785">
    <property type="entry name" value="Winged helix' DNA-binding domain"/>
    <property type="match status" value="1"/>
</dbReference>
<dbReference type="Gene3D" id="3.40.50.1360">
    <property type="match status" value="1"/>
</dbReference>
<evidence type="ECO:0000313" key="9">
    <source>
        <dbReference type="Proteomes" id="UP000199481"/>
    </source>
</evidence>
<dbReference type="InterPro" id="IPR018356">
    <property type="entry name" value="Tscrpt_reg_HTH_DeoR_CS"/>
</dbReference>
<dbReference type="PRINTS" id="PR00037">
    <property type="entry name" value="HTHLACR"/>
</dbReference>
<dbReference type="PANTHER" id="PTHR30363">
    <property type="entry name" value="HTH-TYPE TRANSCRIPTIONAL REGULATOR SRLR-RELATED"/>
    <property type="match status" value="1"/>
</dbReference>
<keyword evidence="5" id="KW-0804">Transcription</keyword>
<evidence type="ECO:0000256" key="6">
    <source>
        <dbReference type="ARBA" id="ARBA00024937"/>
    </source>
</evidence>
<evidence type="ECO:0000256" key="1">
    <source>
        <dbReference type="ARBA" id="ARBA00021390"/>
    </source>
</evidence>
<dbReference type="GO" id="GO:0003700">
    <property type="term" value="F:DNA-binding transcription factor activity"/>
    <property type="evidence" value="ECO:0007669"/>
    <property type="project" value="InterPro"/>
</dbReference>
<evidence type="ECO:0000256" key="2">
    <source>
        <dbReference type="ARBA" id="ARBA00022491"/>
    </source>
</evidence>
<dbReference type="InterPro" id="IPR001034">
    <property type="entry name" value="DeoR_HTH"/>
</dbReference>
<dbReference type="InterPro" id="IPR036390">
    <property type="entry name" value="WH_DNA-bd_sf"/>
</dbReference>
<evidence type="ECO:0000256" key="3">
    <source>
        <dbReference type="ARBA" id="ARBA00023015"/>
    </source>
</evidence>
<dbReference type="SMART" id="SM01134">
    <property type="entry name" value="DeoRC"/>
    <property type="match status" value="1"/>
</dbReference>
<dbReference type="InterPro" id="IPR037171">
    <property type="entry name" value="NagB/RpiA_transferase-like"/>
</dbReference>
<sequence>MKRNRLLTILEEVDKHDTVKISDLIQKLNVSDMTVRRDLDELASSGKIIRLHGGAQSVKSGILYEASHVEKRELHIEEKRMIAQMAAKEIQDGETIFIGPGTTLEQLASYITVNHLRVVTNSLPVFERFQKEKPHIELILTGGNFRQRSGAFVGGLTNETIGRLKFNRAFVGVNGIKNESIMTADTEEGQTQKTALNNAQVKYILTDYHKLNKDDFYQFYNLYDIDYLITNYLVTDEILAHYQQYTEVKVTDEKNNH</sequence>
<feature type="domain" description="HTH deoR-type" evidence="7">
    <location>
        <begin position="2"/>
        <end position="57"/>
    </location>
</feature>
<dbReference type="Pfam" id="PF00455">
    <property type="entry name" value="DeoRC"/>
    <property type="match status" value="1"/>
</dbReference>
<reference evidence="9" key="1">
    <citation type="submission" date="2016-10" db="EMBL/GenBank/DDBJ databases">
        <authorList>
            <person name="Varghese N."/>
            <person name="Submissions S."/>
        </authorList>
    </citation>
    <scope>NUCLEOTIDE SEQUENCE [LARGE SCALE GENOMIC DNA]</scope>
    <source>
        <strain evidence="9">MPL-11</strain>
    </source>
</reference>
<dbReference type="InterPro" id="IPR036388">
    <property type="entry name" value="WH-like_DNA-bd_sf"/>
</dbReference>
<dbReference type="RefSeq" id="WP_089976694.1">
    <property type="nucleotide sequence ID" value="NZ_CP084916.1"/>
</dbReference>
<evidence type="ECO:0000313" key="8">
    <source>
        <dbReference type="EMBL" id="SDQ26416.1"/>
    </source>
</evidence>
<gene>
    <name evidence="8" type="ORF">SAMN04487752_1500</name>
</gene>
<dbReference type="InterPro" id="IPR050313">
    <property type="entry name" value="Carb_Metab_HTH_regulators"/>
</dbReference>
<keyword evidence="9" id="KW-1185">Reference proteome</keyword>
<dbReference type="GO" id="GO:0003677">
    <property type="term" value="F:DNA binding"/>
    <property type="evidence" value="ECO:0007669"/>
    <property type="project" value="UniProtKB-KW"/>
</dbReference>
<accession>A0A1H0ZH25</accession>
<dbReference type="SMART" id="SM00420">
    <property type="entry name" value="HTH_DEOR"/>
    <property type="match status" value="1"/>
</dbReference>
<organism evidence="8 9">
    <name type="scientific">Carnobacterium viridans</name>
    <dbReference type="NCBI Taxonomy" id="174587"/>
    <lineage>
        <taxon>Bacteria</taxon>
        <taxon>Bacillati</taxon>
        <taxon>Bacillota</taxon>
        <taxon>Bacilli</taxon>
        <taxon>Lactobacillales</taxon>
        <taxon>Carnobacteriaceae</taxon>
        <taxon>Carnobacterium</taxon>
    </lineage>
</organism>
<protein>
    <recommendedName>
        <fullName evidence="1">Lactose phosphotransferase system repressor</fullName>
    </recommendedName>
</protein>
<dbReference type="InterPro" id="IPR014036">
    <property type="entry name" value="DeoR-like_C"/>
</dbReference>
<dbReference type="SUPFAM" id="SSF100950">
    <property type="entry name" value="NagB/RpiA/CoA transferase-like"/>
    <property type="match status" value="1"/>
</dbReference>
<evidence type="ECO:0000256" key="4">
    <source>
        <dbReference type="ARBA" id="ARBA00023125"/>
    </source>
</evidence>
<name>A0A1H0ZH25_9LACT</name>
<dbReference type="Proteomes" id="UP000199481">
    <property type="component" value="Unassembled WGS sequence"/>
</dbReference>
<dbReference type="AlphaFoldDB" id="A0A1H0ZH25"/>
<evidence type="ECO:0000259" key="7">
    <source>
        <dbReference type="PROSITE" id="PS51000"/>
    </source>
</evidence>
<keyword evidence="4" id="KW-0238">DNA-binding</keyword>
<dbReference type="Pfam" id="PF08220">
    <property type="entry name" value="HTH_DeoR"/>
    <property type="match status" value="1"/>
</dbReference>
<dbReference type="PROSITE" id="PS00894">
    <property type="entry name" value="HTH_DEOR_1"/>
    <property type="match status" value="1"/>
</dbReference>
<keyword evidence="2" id="KW-0678">Repressor</keyword>
<keyword evidence="3" id="KW-0805">Transcription regulation</keyword>